<protein>
    <submittedName>
        <fullName evidence="7">Uncharacterized protein</fullName>
    </submittedName>
</protein>
<dbReference type="GO" id="GO:0061572">
    <property type="term" value="P:actin filament bundle organization"/>
    <property type="evidence" value="ECO:0007669"/>
    <property type="project" value="InterPro"/>
</dbReference>
<dbReference type="PANTHER" id="PTHR31848">
    <property type="match status" value="1"/>
</dbReference>
<keyword evidence="8" id="KW-1185">Reference proteome</keyword>
<dbReference type="GO" id="GO:0048705">
    <property type="term" value="P:skeletal system morphogenesis"/>
    <property type="evidence" value="ECO:0007669"/>
    <property type="project" value="TreeGrafter"/>
</dbReference>
<comment type="subcellular location">
    <subcellularLocation>
        <location evidence="1">Cytoplasm</location>
        <location evidence="1">Cytoskeleton</location>
    </subcellularLocation>
</comment>
<evidence type="ECO:0000256" key="2">
    <source>
        <dbReference type="ARBA" id="ARBA00009886"/>
    </source>
</evidence>
<gene>
    <name evidence="7" type="ORF">KP79_PYT15724</name>
</gene>
<sequence>MRLTPDHVEETLTVVKLPNFEEKYDVSTLNYDSMKRYHGEVHMEPTMEPVHYKDTIILFSNCTKKRFVSHTYYEPKVKPKYFSETLVIFPKRPYKTFASCVDYHIDECRKWYRTSMEFTARTFTTNRIQKRKSDKQAASSKTGNKSTHDPDGPGASQIFLPRYNRDKMDDSDDVIQNVNLVNSGLMNGYSGLSNGHLTNGDILNGELLNGDILIPGIQSHRWV</sequence>
<evidence type="ECO:0000256" key="6">
    <source>
        <dbReference type="SAM" id="MobiDB-lite"/>
    </source>
</evidence>
<dbReference type="GO" id="GO:0061182">
    <property type="term" value="P:negative regulation of chondrocyte development"/>
    <property type="evidence" value="ECO:0007669"/>
    <property type="project" value="TreeGrafter"/>
</dbReference>
<feature type="compositionally biased region" description="Polar residues" evidence="6">
    <location>
        <begin position="136"/>
        <end position="145"/>
    </location>
</feature>
<evidence type="ECO:0000313" key="7">
    <source>
        <dbReference type="EMBL" id="OWF36291.1"/>
    </source>
</evidence>
<evidence type="ECO:0000313" key="8">
    <source>
        <dbReference type="Proteomes" id="UP000242188"/>
    </source>
</evidence>
<evidence type="ECO:0000256" key="4">
    <source>
        <dbReference type="ARBA" id="ARBA00022490"/>
    </source>
</evidence>
<dbReference type="PANTHER" id="PTHR31848:SF1">
    <property type="match status" value="1"/>
</dbReference>
<keyword evidence="5" id="KW-0206">Cytoskeleton</keyword>
<dbReference type="OrthoDB" id="9932345at2759"/>
<dbReference type="AlphaFoldDB" id="A0A210PIH2"/>
<comment type="caution">
    <text evidence="7">The sequence shown here is derived from an EMBL/GenBank/DDBJ whole genome shotgun (WGS) entry which is preliminary data.</text>
</comment>
<dbReference type="InterPro" id="IPR028215">
    <property type="entry name" value="Refilin"/>
</dbReference>
<keyword evidence="4" id="KW-0963">Cytoplasm</keyword>
<evidence type="ECO:0000256" key="5">
    <source>
        <dbReference type="ARBA" id="ARBA00023212"/>
    </source>
</evidence>
<evidence type="ECO:0000256" key="3">
    <source>
        <dbReference type="ARBA" id="ARBA00011189"/>
    </source>
</evidence>
<dbReference type="Pfam" id="PF15068">
    <property type="entry name" value="FAM101"/>
    <property type="match status" value="1"/>
</dbReference>
<name>A0A210PIH2_MIZYE</name>
<dbReference type="Proteomes" id="UP000242188">
    <property type="component" value="Unassembled WGS sequence"/>
</dbReference>
<comment type="similarity">
    <text evidence="2">Belongs to the Refilin family.</text>
</comment>
<accession>A0A210PIH2</accession>
<proteinExistence type="inferred from homology"/>
<feature type="region of interest" description="Disordered" evidence="6">
    <location>
        <begin position="127"/>
        <end position="159"/>
    </location>
</feature>
<organism evidence="7 8">
    <name type="scientific">Mizuhopecten yessoensis</name>
    <name type="common">Japanese scallop</name>
    <name type="synonym">Patinopecten yessoensis</name>
    <dbReference type="NCBI Taxonomy" id="6573"/>
    <lineage>
        <taxon>Eukaryota</taxon>
        <taxon>Metazoa</taxon>
        <taxon>Spiralia</taxon>
        <taxon>Lophotrochozoa</taxon>
        <taxon>Mollusca</taxon>
        <taxon>Bivalvia</taxon>
        <taxon>Autobranchia</taxon>
        <taxon>Pteriomorphia</taxon>
        <taxon>Pectinida</taxon>
        <taxon>Pectinoidea</taxon>
        <taxon>Pectinidae</taxon>
        <taxon>Mizuhopecten</taxon>
    </lineage>
</organism>
<evidence type="ECO:0000256" key="1">
    <source>
        <dbReference type="ARBA" id="ARBA00004245"/>
    </source>
</evidence>
<dbReference type="GO" id="GO:0031005">
    <property type="term" value="F:filamin binding"/>
    <property type="evidence" value="ECO:0007669"/>
    <property type="project" value="InterPro"/>
</dbReference>
<comment type="subunit">
    <text evidence="3">Interacts with FLNA and FLNB.</text>
</comment>
<dbReference type="GO" id="GO:0032432">
    <property type="term" value="C:actin filament bundle"/>
    <property type="evidence" value="ECO:0007669"/>
    <property type="project" value="TreeGrafter"/>
</dbReference>
<dbReference type="EMBL" id="NEDP02076646">
    <property type="protein sequence ID" value="OWF36291.1"/>
    <property type="molecule type" value="Genomic_DNA"/>
</dbReference>
<reference evidence="7 8" key="1">
    <citation type="journal article" date="2017" name="Nat. Ecol. Evol.">
        <title>Scallop genome provides insights into evolution of bilaterian karyotype and development.</title>
        <authorList>
            <person name="Wang S."/>
            <person name="Zhang J."/>
            <person name="Jiao W."/>
            <person name="Li J."/>
            <person name="Xun X."/>
            <person name="Sun Y."/>
            <person name="Guo X."/>
            <person name="Huan P."/>
            <person name="Dong B."/>
            <person name="Zhang L."/>
            <person name="Hu X."/>
            <person name="Sun X."/>
            <person name="Wang J."/>
            <person name="Zhao C."/>
            <person name="Wang Y."/>
            <person name="Wang D."/>
            <person name="Huang X."/>
            <person name="Wang R."/>
            <person name="Lv J."/>
            <person name="Li Y."/>
            <person name="Zhang Z."/>
            <person name="Liu B."/>
            <person name="Lu W."/>
            <person name="Hui Y."/>
            <person name="Liang J."/>
            <person name="Zhou Z."/>
            <person name="Hou R."/>
            <person name="Li X."/>
            <person name="Liu Y."/>
            <person name="Li H."/>
            <person name="Ning X."/>
            <person name="Lin Y."/>
            <person name="Zhao L."/>
            <person name="Xing Q."/>
            <person name="Dou J."/>
            <person name="Li Y."/>
            <person name="Mao J."/>
            <person name="Guo H."/>
            <person name="Dou H."/>
            <person name="Li T."/>
            <person name="Mu C."/>
            <person name="Jiang W."/>
            <person name="Fu Q."/>
            <person name="Fu X."/>
            <person name="Miao Y."/>
            <person name="Liu J."/>
            <person name="Yu Q."/>
            <person name="Li R."/>
            <person name="Liao H."/>
            <person name="Li X."/>
            <person name="Kong Y."/>
            <person name="Jiang Z."/>
            <person name="Chourrout D."/>
            <person name="Li R."/>
            <person name="Bao Z."/>
        </authorList>
    </citation>
    <scope>NUCLEOTIDE SEQUENCE [LARGE SCALE GENOMIC DNA]</scope>
    <source>
        <strain evidence="7 8">PY_sf001</strain>
    </source>
</reference>